<dbReference type="EC" id="2.3.1.274" evidence="8 10"/>
<dbReference type="Proteomes" id="UP000196573">
    <property type="component" value="Unassembled WGS sequence"/>
</dbReference>
<reference evidence="11 12" key="1">
    <citation type="submission" date="2017-03" db="EMBL/GenBank/DDBJ databases">
        <authorList>
            <person name="Afonso C.L."/>
            <person name="Miller P.J."/>
            <person name="Scott M.A."/>
            <person name="Spackman E."/>
            <person name="Goraichik I."/>
            <person name="Dimitrov K.M."/>
            <person name="Suarez D.L."/>
            <person name="Swayne D.E."/>
        </authorList>
    </citation>
    <scope>NUCLEOTIDE SEQUENCE [LARGE SCALE GENOMIC DNA]</scope>
    <source>
        <strain evidence="11">SB41UT1</strain>
    </source>
</reference>
<dbReference type="PANTHER" id="PTHR30100">
    <property type="entry name" value="FATTY ACID/PHOSPHOLIPID SYNTHESIS PROTEIN PLSX"/>
    <property type="match status" value="1"/>
</dbReference>
<comment type="subcellular location">
    <subcellularLocation>
        <location evidence="10">Cytoplasm</location>
    </subcellularLocation>
    <text evidence="10">Associated with the membrane possibly through PlsY.</text>
</comment>
<evidence type="ECO:0000256" key="8">
    <source>
        <dbReference type="ARBA" id="ARBA00024069"/>
    </source>
</evidence>
<dbReference type="GO" id="GO:0043811">
    <property type="term" value="F:phosphate:acyl-[acyl carrier protein] acyltransferase activity"/>
    <property type="evidence" value="ECO:0007669"/>
    <property type="project" value="UniProtKB-UniRule"/>
</dbReference>
<keyword evidence="11" id="KW-0012">Acyltransferase</keyword>
<dbReference type="UniPathway" id="UPA00085"/>
<keyword evidence="7 10" id="KW-1208">Phospholipid metabolism</keyword>
<proteinExistence type="inferred from homology"/>
<comment type="function">
    <text evidence="10">Catalyzes the reversible formation of acyl-phosphate (acyl-PO(4)) from acyl-[acyl-carrier-protein] (acyl-ACP). This enzyme utilizes acyl-ACP as fatty acyl donor, but not acyl-CoA.</text>
</comment>
<keyword evidence="5 10" id="KW-0443">Lipid metabolism</keyword>
<dbReference type="NCBIfam" id="TIGR00182">
    <property type="entry name" value="plsX"/>
    <property type="match status" value="1"/>
</dbReference>
<evidence type="ECO:0000313" key="12">
    <source>
        <dbReference type="Proteomes" id="UP000196573"/>
    </source>
</evidence>
<evidence type="ECO:0000256" key="1">
    <source>
        <dbReference type="ARBA" id="ARBA00001232"/>
    </source>
</evidence>
<dbReference type="SUPFAM" id="SSF53659">
    <property type="entry name" value="Isocitrate/Isopropylmalate dehydrogenase-like"/>
    <property type="match status" value="1"/>
</dbReference>
<evidence type="ECO:0000256" key="5">
    <source>
        <dbReference type="ARBA" id="ARBA00023098"/>
    </source>
</evidence>
<sequence>MGQITTIALDVMSGDCGPRSRICAAQDALTRHPHLHLVLVGDSRFIREHLSREVSDRVTVVHAAQTVSMDERPSRALRSKQDSSMWLAVEQVAMGMSQACVSAGNTGALMAMGRHLLKTFPGIDRPALVGQVPTSAGGTLLLDLGANVDCSADLLFQFAVLGSLLKSEVYDVVNPSVGLLNVGEEDIKGSETVRLAQQLIESHESLNYAGFIEGDDLYSGRVDVVVCDGFAGNVALKASEAAVRMVAHKLAAGVGLNSWQKVLLKLLKPLFKPMAASIDPGRYNGAMLLGLQGIVVKSHGAADARQFGFAIDQAVRAVEHNAVHRINERLEELL</sequence>
<evidence type="ECO:0000313" key="11">
    <source>
        <dbReference type="EMBL" id="SMA49165.1"/>
    </source>
</evidence>
<evidence type="ECO:0000256" key="10">
    <source>
        <dbReference type="HAMAP-Rule" id="MF_00019"/>
    </source>
</evidence>
<dbReference type="RefSeq" id="WP_087111470.1">
    <property type="nucleotide sequence ID" value="NZ_CBCSCN010000007.1"/>
</dbReference>
<evidence type="ECO:0000256" key="2">
    <source>
        <dbReference type="ARBA" id="ARBA00022490"/>
    </source>
</evidence>
<dbReference type="PANTHER" id="PTHR30100:SF1">
    <property type="entry name" value="PHOSPHATE ACYLTRANSFERASE"/>
    <property type="match status" value="1"/>
</dbReference>
<evidence type="ECO:0000256" key="9">
    <source>
        <dbReference type="ARBA" id="ARBA00046608"/>
    </source>
</evidence>
<keyword evidence="6 10" id="KW-0594">Phospholipid biosynthesis</keyword>
<dbReference type="GO" id="GO:0005737">
    <property type="term" value="C:cytoplasm"/>
    <property type="evidence" value="ECO:0007669"/>
    <property type="project" value="UniProtKB-SubCell"/>
</dbReference>
<dbReference type="GO" id="GO:0008654">
    <property type="term" value="P:phospholipid biosynthetic process"/>
    <property type="evidence" value="ECO:0007669"/>
    <property type="project" value="UniProtKB-KW"/>
</dbReference>
<comment type="similarity">
    <text evidence="10">Belongs to the PlsX family.</text>
</comment>
<dbReference type="PIRSF" id="PIRSF002465">
    <property type="entry name" value="Phsphlp_syn_PlsX"/>
    <property type="match status" value="1"/>
</dbReference>
<gene>
    <name evidence="10 11" type="primary">plsX</name>
    <name evidence="11" type="ORF">EHSB41UT_03095</name>
</gene>
<accession>A0A1X7AMK8</accession>
<comment type="catalytic activity">
    <reaction evidence="1 10">
        <text>a fatty acyl-[ACP] + phosphate = an acyl phosphate + holo-[ACP]</text>
        <dbReference type="Rhea" id="RHEA:42292"/>
        <dbReference type="Rhea" id="RHEA-COMP:9685"/>
        <dbReference type="Rhea" id="RHEA-COMP:14125"/>
        <dbReference type="ChEBI" id="CHEBI:43474"/>
        <dbReference type="ChEBI" id="CHEBI:59918"/>
        <dbReference type="ChEBI" id="CHEBI:64479"/>
        <dbReference type="ChEBI" id="CHEBI:138651"/>
        <dbReference type="EC" id="2.3.1.274"/>
    </reaction>
</comment>
<protein>
    <recommendedName>
        <fullName evidence="8 10">Phosphate acyltransferase</fullName>
        <ecNumber evidence="8 10">2.3.1.274</ecNumber>
    </recommendedName>
    <alternativeName>
        <fullName evidence="10">Acyl-ACP phosphotransacylase</fullName>
    </alternativeName>
    <alternativeName>
        <fullName evidence="10">Acyl-[acyl-carrier-protein]--phosphate acyltransferase</fullName>
    </alternativeName>
    <alternativeName>
        <fullName evidence="10">Phosphate-acyl-ACP acyltransferase</fullName>
    </alternativeName>
</protein>
<keyword evidence="12" id="KW-1185">Reference proteome</keyword>
<dbReference type="Pfam" id="PF02504">
    <property type="entry name" value="FA_synthesis"/>
    <property type="match status" value="1"/>
</dbReference>
<keyword evidence="4 10" id="KW-0808">Transferase</keyword>
<evidence type="ECO:0000256" key="3">
    <source>
        <dbReference type="ARBA" id="ARBA00022516"/>
    </source>
</evidence>
<dbReference type="InterPro" id="IPR003664">
    <property type="entry name" value="FA_synthesis"/>
</dbReference>
<comment type="subunit">
    <text evidence="9 10">Homodimer. Probably interacts with PlsY.</text>
</comment>
<organism evidence="11 12">
    <name type="scientific">Parendozoicomonas haliclonae</name>
    <dbReference type="NCBI Taxonomy" id="1960125"/>
    <lineage>
        <taxon>Bacteria</taxon>
        <taxon>Pseudomonadati</taxon>
        <taxon>Pseudomonadota</taxon>
        <taxon>Gammaproteobacteria</taxon>
        <taxon>Oceanospirillales</taxon>
        <taxon>Endozoicomonadaceae</taxon>
        <taxon>Parendozoicomonas</taxon>
    </lineage>
</organism>
<dbReference type="InterPro" id="IPR012281">
    <property type="entry name" value="Phospholipid_synth_PlsX-like"/>
</dbReference>
<keyword evidence="2 10" id="KW-0963">Cytoplasm</keyword>
<dbReference type="Gene3D" id="3.40.718.10">
    <property type="entry name" value="Isopropylmalate Dehydrogenase"/>
    <property type="match status" value="1"/>
</dbReference>
<dbReference type="GO" id="GO:0006633">
    <property type="term" value="P:fatty acid biosynthetic process"/>
    <property type="evidence" value="ECO:0007669"/>
    <property type="project" value="UniProtKB-UniRule"/>
</dbReference>
<evidence type="ECO:0000256" key="4">
    <source>
        <dbReference type="ARBA" id="ARBA00022679"/>
    </source>
</evidence>
<dbReference type="OrthoDB" id="9806408at2"/>
<comment type="pathway">
    <text evidence="10">Lipid metabolism; phospholipid metabolism.</text>
</comment>
<evidence type="ECO:0000256" key="7">
    <source>
        <dbReference type="ARBA" id="ARBA00023264"/>
    </source>
</evidence>
<name>A0A1X7AMK8_9GAMM</name>
<dbReference type="EMBL" id="FWPT01000007">
    <property type="protein sequence ID" value="SMA49165.1"/>
    <property type="molecule type" value="Genomic_DNA"/>
</dbReference>
<evidence type="ECO:0000256" key="6">
    <source>
        <dbReference type="ARBA" id="ARBA00023209"/>
    </source>
</evidence>
<dbReference type="HAMAP" id="MF_00019">
    <property type="entry name" value="PlsX"/>
    <property type="match status" value="1"/>
</dbReference>
<dbReference type="AlphaFoldDB" id="A0A1X7AMK8"/>
<keyword evidence="3 10" id="KW-0444">Lipid biosynthesis</keyword>